<dbReference type="GO" id="GO:0005886">
    <property type="term" value="C:plasma membrane"/>
    <property type="evidence" value="ECO:0007669"/>
    <property type="project" value="UniProtKB-SubCell"/>
</dbReference>
<dbReference type="PANTHER" id="PTHR30213:SF0">
    <property type="entry name" value="UPF0761 MEMBRANE PROTEIN YIHY"/>
    <property type="match status" value="1"/>
</dbReference>
<protein>
    <submittedName>
        <fullName evidence="7">Uncharacterized protein</fullName>
    </submittedName>
</protein>
<feature type="transmembrane region" description="Helical" evidence="6">
    <location>
        <begin position="177"/>
        <end position="198"/>
    </location>
</feature>
<evidence type="ECO:0000313" key="8">
    <source>
        <dbReference type="Proteomes" id="UP000177187"/>
    </source>
</evidence>
<keyword evidence="3 6" id="KW-0812">Transmembrane</keyword>
<dbReference type="AlphaFoldDB" id="A0A1F5FB27"/>
<evidence type="ECO:0000256" key="1">
    <source>
        <dbReference type="ARBA" id="ARBA00004651"/>
    </source>
</evidence>
<evidence type="ECO:0000256" key="4">
    <source>
        <dbReference type="ARBA" id="ARBA00022989"/>
    </source>
</evidence>
<feature type="transmembrane region" description="Helical" evidence="6">
    <location>
        <begin position="50"/>
        <end position="68"/>
    </location>
</feature>
<feature type="transmembrane region" description="Helical" evidence="6">
    <location>
        <begin position="97"/>
        <end position="121"/>
    </location>
</feature>
<dbReference type="EMBL" id="MFAF01000062">
    <property type="protein sequence ID" value="OGD76820.1"/>
    <property type="molecule type" value="Genomic_DNA"/>
</dbReference>
<evidence type="ECO:0000256" key="3">
    <source>
        <dbReference type="ARBA" id="ARBA00022692"/>
    </source>
</evidence>
<accession>A0A1F5FB27</accession>
<name>A0A1F5FB27_9BACT</name>
<evidence type="ECO:0000256" key="2">
    <source>
        <dbReference type="ARBA" id="ARBA00022475"/>
    </source>
</evidence>
<keyword evidence="5 6" id="KW-0472">Membrane</keyword>
<evidence type="ECO:0000256" key="5">
    <source>
        <dbReference type="ARBA" id="ARBA00023136"/>
    </source>
</evidence>
<feature type="transmembrane region" description="Helical" evidence="6">
    <location>
        <begin position="218"/>
        <end position="237"/>
    </location>
</feature>
<dbReference type="InterPro" id="IPR017039">
    <property type="entry name" value="Virul_fac_BrkB"/>
</dbReference>
<comment type="subcellular location">
    <subcellularLocation>
        <location evidence="1">Cell membrane</location>
        <topology evidence="1">Multi-pass membrane protein</topology>
    </subcellularLocation>
</comment>
<gene>
    <name evidence="7" type="ORF">A2Y64_04465</name>
</gene>
<dbReference type="Pfam" id="PF03631">
    <property type="entry name" value="Virul_fac_BrkB"/>
    <property type="match status" value="1"/>
</dbReference>
<evidence type="ECO:0000313" key="7">
    <source>
        <dbReference type="EMBL" id="OGD76820.1"/>
    </source>
</evidence>
<dbReference type="PANTHER" id="PTHR30213">
    <property type="entry name" value="INNER MEMBRANE PROTEIN YHJD"/>
    <property type="match status" value="1"/>
</dbReference>
<feature type="transmembrane region" description="Helical" evidence="6">
    <location>
        <begin position="141"/>
        <end position="165"/>
    </location>
</feature>
<proteinExistence type="predicted"/>
<organism evidence="7 8">
    <name type="scientific">Candidatus Coatesbacteria bacterium RBG_13_66_14</name>
    <dbReference type="NCBI Taxonomy" id="1817816"/>
    <lineage>
        <taxon>Bacteria</taxon>
        <taxon>Candidatus Coatesiibacteriota</taxon>
    </lineage>
</organism>
<keyword evidence="2" id="KW-1003">Cell membrane</keyword>
<dbReference type="PIRSF" id="PIRSF035875">
    <property type="entry name" value="RNase_BN"/>
    <property type="match status" value="1"/>
</dbReference>
<dbReference type="STRING" id="1817816.A2Y64_04465"/>
<reference evidence="7 8" key="1">
    <citation type="journal article" date="2016" name="Nat. Commun.">
        <title>Thousands of microbial genomes shed light on interconnected biogeochemical processes in an aquifer system.</title>
        <authorList>
            <person name="Anantharaman K."/>
            <person name="Brown C.T."/>
            <person name="Hug L.A."/>
            <person name="Sharon I."/>
            <person name="Castelle C.J."/>
            <person name="Probst A.J."/>
            <person name="Thomas B.C."/>
            <person name="Singh A."/>
            <person name="Wilkins M.J."/>
            <person name="Karaoz U."/>
            <person name="Brodie E.L."/>
            <person name="Williams K.H."/>
            <person name="Hubbard S.S."/>
            <person name="Banfield J.F."/>
        </authorList>
    </citation>
    <scope>NUCLEOTIDE SEQUENCE [LARGE SCALE GENOMIC DNA]</scope>
</reference>
<comment type="caution">
    <text evidence="7">The sequence shown here is derived from an EMBL/GenBank/DDBJ whole genome shotgun (WGS) entry which is preliminary data.</text>
</comment>
<dbReference type="Proteomes" id="UP000177187">
    <property type="component" value="Unassembled WGS sequence"/>
</dbReference>
<sequence length="262" mass="28303">MNLVPLVLLGVSVFGFILGSNQAATRAVMESLGGLVPESLDWAGNLLEKAVGARVEVGIVGLVVLLWLSSRLTDSVRKALDNIWGAGRKRRFLEGRLVALGMLVGVFVFLLAGTVLTGLLAKLAGSGWRLGGWEFPLAKGLARIVLLVVPYLLTALFFFLVYRLVPTAPVSWQAASVGALTAALAYEAAKVLFSFYLADLARPDVYYGVLAGLVAFSFWSYYAATILLLGAELAYAIEGRRAQWKLRRRARGVTDGLRDPMI</sequence>
<keyword evidence="4 6" id="KW-1133">Transmembrane helix</keyword>
<evidence type="ECO:0000256" key="6">
    <source>
        <dbReference type="SAM" id="Phobius"/>
    </source>
</evidence>
<dbReference type="NCBIfam" id="TIGR00765">
    <property type="entry name" value="yihY_not_rbn"/>
    <property type="match status" value="1"/>
</dbReference>